<feature type="compositionally biased region" description="Polar residues" evidence="1">
    <location>
        <begin position="96"/>
        <end position="110"/>
    </location>
</feature>
<gene>
    <name evidence="2" type="ORF">PBK173_000167200</name>
    <name evidence="4" type="ORF">PBNK65E_000160200</name>
    <name evidence="3" type="ORF">PBNK65NY_000159400</name>
    <name evidence="6" type="ORF">PBSP11A_000159400</name>
    <name evidence="5" type="ORF">PBSP11RLL_000159500</name>
</gene>
<feature type="region of interest" description="Disordered" evidence="1">
    <location>
        <begin position="1"/>
        <end position="34"/>
    </location>
</feature>
<dbReference type="EMBL" id="LT608272">
    <property type="protein sequence ID" value="SCO59789.1"/>
    <property type="molecule type" value="Genomic_DNA"/>
</dbReference>
<dbReference type="OrthoDB" id="385054at2759"/>
<accession>A0A113RHS4</accession>
<dbReference type="Proteomes" id="UP000516480">
    <property type="component" value="Chromosome 8"/>
</dbReference>
<dbReference type="AlphaFoldDB" id="A0A113RHS4"/>
<dbReference type="Proteomes" id="UP000219860">
    <property type="component" value="Chromosome 8"/>
</dbReference>
<evidence type="ECO:0000313" key="8">
    <source>
        <dbReference type="Proteomes" id="UP000219860"/>
    </source>
</evidence>
<dbReference type="EMBL" id="LT160028">
    <property type="protein sequence ID" value="CXI34481.1"/>
    <property type="molecule type" value="Genomic_DNA"/>
</dbReference>
<evidence type="ECO:0000313" key="7">
    <source>
        <dbReference type="Proteomes" id="UP000069549"/>
    </source>
</evidence>
<evidence type="ECO:0000313" key="9">
    <source>
        <dbReference type="Proteomes" id="UP000219974"/>
    </source>
</evidence>
<feature type="compositionally biased region" description="Basic and acidic residues" evidence="1">
    <location>
        <begin position="286"/>
        <end position="309"/>
    </location>
</feature>
<proteinExistence type="predicted"/>
<dbReference type="VEuPathDB" id="PlasmoDB:PBANKA_0824300"/>
<feature type="compositionally biased region" description="Basic and acidic residues" evidence="1">
    <location>
        <begin position="825"/>
        <end position="834"/>
    </location>
</feature>
<evidence type="ECO:0000313" key="10">
    <source>
        <dbReference type="Proteomes" id="UP000220214"/>
    </source>
</evidence>
<dbReference type="OMA" id="NTYEINE"/>
<dbReference type="Proteomes" id="UP000219974">
    <property type="component" value="Chromosome 8"/>
</dbReference>
<feature type="region of interest" description="Disordered" evidence="1">
    <location>
        <begin position="48"/>
        <end position="139"/>
    </location>
</feature>
<feature type="region of interest" description="Disordered" evidence="1">
    <location>
        <begin position="810"/>
        <end position="838"/>
    </location>
</feature>
<feature type="compositionally biased region" description="Basic and acidic residues" evidence="1">
    <location>
        <begin position="316"/>
        <end position="335"/>
    </location>
</feature>
<evidence type="ECO:0000313" key="11">
    <source>
        <dbReference type="Proteomes" id="UP000516480"/>
    </source>
</evidence>
<evidence type="ECO:0000313" key="5">
    <source>
        <dbReference type="EMBL" id="SCO59789.1"/>
    </source>
</evidence>
<evidence type="ECO:0000313" key="6">
    <source>
        <dbReference type="EMBL" id="SCO61051.1"/>
    </source>
</evidence>
<feature type="compositionally biased region" description="Basic and acidic residues" evidence="1">
    <location>
        <begin position="1"/>
        <end position="19"/>
    </location>
</feature>
<organism evidence="2 7">
    <name type="scientific">Plasmodium berghei</name>
    <dbReference type="NCBI Taxonomy" id="5821"/>
    <lineage>
        <taxon>Eukaryota</taxon>
        <taxon>Sar</taxon>
        <taxon>Alveolata</taxon>
        <taxon>Apicomplexa</taxon>
        <taxon>Aconoidasida</taxon>
        <taxon>Haemosporida</taxon>
        <taxon>Plasmodiidae</taxon>
        <taxon>Plasmodium</taxon>
        <taxon>Plasmodium (Vinckeia)</taxon>
    </lineage>
</organism>
<feature type="compositionally biased region" description="Basic and acidic residues" evidence="1">
    <location>
        <begin position="77"/>
        <end position="94"/>
    </location>
</feature>
<dbReference type="Proteomes" id="UP000069549">
    <property type="component" value="Chromosome 8"/>
</dbReference>
<dbReference type="EMBL" id="LT614634">
    <property type="protein sequence ID" value="SCN24627.1"/>
    <property type="molecule type" value="Genomic_DNA"/>
</dbReference>
<reference evidence="2 7" key="1">
    <citation type="submission" date="2016-02" db="EMBL/GenBank/DDBJ databases">
        <authorList>
            <consortium name="Pathogen Informatics"/>
        </authorList>
    </citation>
    <scope>NUCLEOTIDE SEQUENCE [LARGE SCALE GENOMIC DNA]</scope>
    <source>
        <strain evidence="2 7">K173</strain>
        <strain evidence="3 11">NK65 ny</strain>
        <strain evidence="4 10">NK65e</strain>
        <strain evidence="6 8">SP11 Antwerpcl1</strain>
        <strain evidence="5 9">SP11 RLL</strain>
    </source>
</reference>
<evidence type="ECO:0000313" key="4">
    <source>
        <dbReference type="EMBL" id="SCN24627.1"/>
    </source>
</evidence>
<sequence>MMLFKRRDNNNENNKDETQKCNNKNNGYINDESEAKINNEEKEFYLKKNEKNSSYNNRSCSENGNIYNSDQNNLLTKVEKNKNRNSPDRYERKYHSNSGTDNELSLIQNKLRNRDKSNNSSVNIYKNRKRKNSAYSNEHNYNDWKMRRNQINTKHYEYKYVKDNEVCKRKGEDTLINKDTDVAIMRKLSNDKYDNIDNRFLHIPKNKYIQTNNYNKQFFEKKKYNYYYQYQNKTYKNNYYQKERSDSKYFYDYKNNNNNNSYYYNTEKTKEKYFYRSLSQNEPYNDEDKFSNTYKNDRYHESKPQYKFDSKKRKRDKSESENRNRKTYRKNERSKSCNSNQNDNESYKENNHYICDKENDKFSDKGSVYEKKEKYETQNVENYEKINKDKQKEITGQYYKQEECDDSTQNYKNKKNSDNFNDSEKGETNHNSYNQDHNKKDNNYYMDKEYHYGRKLTHKDYSICDENIYFETDKKYNNNASDQDSYREYDKDEHAYCSDDSDTTHENKKNIEYVYIKSEVKINLDNDADLTNWVDFDENDKTDENDCIHIKFRNFLLRSYVKSYKIFHHDEYKDTKYIADKDMDNENKSGYNKKHSDIHIPYDSKKYNEKNNDDDEYTNLGLRGMENKKIKTEESYRGENIPTNISHNYRNIEGNYKKDSYYTESAMQYETKKKNYEYDDKNYYKWDNKYEYENGRKNYDDNEKGNKRGSINEEARYYYINRYSNKEKYENNKINYKENYENKDYSKYYNNNNRYTNYNNFMRCDTSINSETNTKTKKYNSINNNESDYTYYNKHDDYDKNNKYYSQKYERNRDYRYSQNQYKHSPNDDNDINKWRGRNYNTKKNSLANKQNGDDNYFDLKNVPQQYDSSHSGILNEDRDEHSDLKSVPDHIINIINDMNSSYEIKGSVDLLNLNGVKSFKMPKDFNTINEINSTHKFLEFLRKKQQAKKKWKMIAKNILQEEFQILFNSINYEVNEAKIKYLSNSLATM</sequence>
<dbReference type="Proteomes" id="UP000220214">
    <property type="component" value="Chromosome 8"/>
</dbReference>
<feature type="region of interest" description="Disordered" evidence="1">
    <location>
        <begin position="404"/>
        <end position="442"/>
    </location>
</feature>
<evidence type="ECO:0000313" key="2">
    <source>
        <dbReference type="EMBL" id="CXI34481.1"/>
    </source>
</evidence>
<feature type="compositionally biased region" description="Polar residues" evidence="1">
    <location>
        <begin position="52"/>
        <end position="75"/>
    </location>
</feature>
<feature type="region of interest" description="Disordered" evidence="1">
    <location>
        <begin position="282"/>
        <end position="349"/>
    </location>
</feature>
<evidence type="ECO:0000313" key="3">
    <source>
        <dbReference type="EMBL" id="SCM21382.1"/>
    </source>
</evidence>
<name>A0A113RHS4_PLABE</name>
<dbReference type="EMBL" id="LT608144">
    <property type="protein sequence ID" value="SCM21382.1"/>
    <property type="molecule type" value="Genomic_DNA"/>
</dbReference>
<evidence type="ECO:0000256" key="1">
    <source>
        <dbReference type="SAM" id="MobiDB-lite"/>
    </source>
</evidence>
<dbReference type="EMBL" id="LT608256">
    <property type="protein sequence ID" value="SCO61051.1"/>
    <property type="molecule type" value="Genomic_DNA"/>
</dbReference>
<protein>
    <submittedName>
        <fullName evidence="2">Uncharacterized protein</fullName>
    </submittedName>
</protein>